<dbReference type="HAMAP" id="MF_01131">
    <property type="entry name" value="Rex"/>
    <property type="match status" value="1"/>
</dbReference>
<evidence type="ECO:0000256" key="6">
    <source>
        <dbReference type="ARBA" id="ARBA00023163"/>
    </source>
</evidence>
<sequence>MYQKKISMNVIRRLPKYHSYLIELMERGVVKVSSRELSEITGFTASQIRQDLNNFGGFGKQGSGYEVELLFKEISDILGLNMSYKTIIIGAGNLGQAIANYPGFKKYALDIKALFDVNPKLIGMKIHSLDVLDIDTISDYIKDNNIEIAIICTPKEAVKKVARILEKTNIKGIWNFAPVDFTVNADIKVESVNLTDSLFVLSYMISQEEKN</sequence>
<organism evidence="9 15">
    <name type="scientific">Peptoanaerobacter stomatis</name>
    <dbReference type="NCBI Taxonomy" id="796937"/>
    <lineage>
        <taxon>Bacteria</taxon>
        <taxon>Bacillati</taxon>
        <taxon>Bacillota</taxon>
        <taxon>Clostridia</taxon>
        <taxon>Peptostreptococcales</taxon>
        <taxon>Filifactoraceae</taxon>
        <taxon>Peptoanaerobacter</taxon>
    </lineage>
</organism>
<dbReference type="EMBL" id="ALNK01000010">
    <property type="protein sequence ID" value="EJU24121.1"/>
    <property type="molecule type" value="Genomic_DNA"/>
</dbReference>
<dbReference type="EMBL" id="AFZF02000009">
    <property type="protein sequence ID" value="EHL18579.1"/>
    <property type="molecule type" value="Genomic_DNA"/>
</dbReference>
<comment type="subunit">
    <text evidence="7">Homodimer.</text>
</comment>
<evidence type="ECO:0000259" key="8">
    <source>
        <dbReference type="SMART" id="SM00881"/>
    </source>
</evidence>
<comment type="similarity">
    <text evidence="7">Belongs to the transcriptional regulatory Rex family.</text>
</comment>
<dbReference type="InterPro" id="IPR036390">
    <property type="entry name" value="WH_DNA-bd_sf"/>
</dbReference>
<dbReference type="InterPro" id="IPR036291">
    <property type="entry name" value="NAD(P)-bd_dom_sf"/>
</dbReference>
<reference evidence="9 15" key="1">
    <citation type="submission" date="2011-08" db="EMBL/GenBank/DDBJ databases">
        <title>The Genome Sequence of Eubacteriaceae bacterium ACC19a.</title>
        <authorList>
            <consortium name="The Broad Institute Genome Sequencing Platform"/>
            <person name="Earl A."/>
            <person name="Ward D."/>
            <person name="Feldgarden M."/>
            <person name="Gevers D."/>
            <person name="Sizova M."/>
            <person name="Hazen A."/>
            <person name="Epstein S."/>
            <person name="Young S.K."/>
            <person name="Zeng Q."/>
            <person name="Gargeya S."/>
            <person name="Fitzgerald M."/>
            <person name="Haas B."/>
            <person name="Abouelleil A."/>
            <person name="Alvarado L."/>
            <person name="Arachchi H.M."/>
            <person name="Berlin A."/>
            <person name="Brown A."/>
            <person name="Chapman S.B."/>
            <person name="Chen Z."/>
            <person name="Dunbar C."/>
            <person name="Freedman E."/>
            <person name="Gearin G."/>
            <person name="Gellesch M."/>
            <person name="Goldberg J."/>
            <person name="Griggs A."/>
            <person name="Gujja S."/>
            <person name="Heiman D."/>
            <person name="Howarth C."/>
            <person name="Larson L."/>
            <person name="Lui A."/>
            <person name="MacDonald P.J.P."/>
            <person name="Montmayeur A."/>
            <person name="Murphy C."/>
            <person name="Neiman D."/>
            <person name="Pearson M."/>
            <person name="Priest M."/>
            <person name="Roberts A."/>
            <person name="Saif S."/>
            <person name="Shea T."/>
            <person name="Shenoy N."/>
            <person name="Sisk P."/>
            <person name="Stolte C."/>
            <person name="Sykes S."/>
            <person name="Wortman J."/>
            <person name="Nusbaum C."/>
            <person name="Birren B."/>
        </authorList>
    </citation>
    <scope>NUCLEOTIDE SEQUENCE [LARGE SCALE GENOMIC DNA]</scope>
    <source>
        <strain evidence="9 15">ACC19a</strain>
    </source>
</reference>
<keyword evidence="5 7" id="KW-0238">DNA-binding</keyword>
<feature type="DNA-binding region" description="H-T-H motif" evidence="7">
    <location>
        <begin position="16"/>
        <end position="55"/>
    </location>
</feature>
<dbReference type="EMBL" id="AFZE01000003">
    <property type="protein sequence ID" value="EHL16382.1"/>
    <property type="molecule type" value="Genomic_DNA"/>
</dbReference>
<evidence type="ECO:0000313" key="14">
    <source>
        <dbReference type="Proteomes" id="UP000005244"/>
    </source>
</evidence>
<keyword evidence="2 7" id="KW-0678">Repressor</keyword>
<feature type="domain" description="CoA-binding" evidence="8">
    <location>
        <begin position="79"/>
        <end position="180"/>
    </location>
</feature>
<name>G9WYH1_9FIRM</name>
<accession>G9XBR3</accession>
<dbReference type="PATRIC" id="fig|796937.3.peg.416"/>
<reference evidence="10 16" key="3">
    <citation type="submission" date="2012-05" db="EMBL/GenBank/DDBJ databases">
        <title>The Genome Sequence of Eubacteriaceae bacterium CM2.</title>
        <authorList>
            <consortium name="The Broad Institute Genome Sequencing Platform"/>
            <person name="Earl A."/>
            <person name="Ward D."/>
            <person name="Feldgarden M."/>
            <person name="Gevers D."/>
            <person name="Sizova M."/>
            <person name="Hazen A."/>
            <person name="Epstein S."/>
            <person name="Walker B."/>
            <person name="Young S.K."/>
            <person name="Zeng Q."/>
            <person name="Gargeya S."/>
            <person name="Fitzgerald M."/>
            <person name="Haas B."/>
            <person name="Abouelleil A."/>
            <person name="Alvarado L."/>
            <person name="Arachchi H.M."/>
            <person name="Berlin A."/>
            <person name="Chapman S.B."/>
            <person name="Goldberg J."/>
            <person name="Griggs A."/>
            <person name="Gujja S."/>
            <person name="Hansen M."/>
            <person name="Howarth C."/>
            <person name="Imamovic A."/>
            <person name="Larimer J."/>
            <person name="McCowen C."/>
            <person name="Montmayeur A."/>
            <person name="Murphy C."/>
            <person name="Neiman D."/>
            <person name="Pearson M."/>
            <person name="Priest M."/>
            <person name="Roberts A."/>
            <person name="Saif S."/>
            <person name="Shea T."/>
            <person name="Sisk P."/>
            <person name="Sykes S."/>
            <person name="Wortman J."/>
            <person name="Nusbaum C."/>
            <person name="Birren B."/>
        </authorList>
    </citation>
    <scope>NUCLEOTIDE SEQUENCE [LARGE SCALE GENOMIC DNA]</scope>
    <source>
        <strain evidence="10 16">CM2</strain>
    </source>
</reference>
<comment type="function">
    <text evidence="7">Modulates transcription in response to changes in cellular NADH/NAD(+) redox state.</text>
</comment>
<dbReference type="Proteomes" id="UP000017818">
    <property type="component" value="Unassembled WGS sequence"/>
</dbReference>
<dbReference type="RefSeq" id="WP_009525457.1">
    <property type="nucleotide sequence ID" value="NZ_ALNK01000010.1"/>
</dbReference>
<dbReference type="GO" id="GO:0005737">
    <property type="term" value="C:cytoplasm"/>
    <property type="evidence" value="ECO:0007669"/>
    <property type="project" value="UniProtKB-SubCell"/>
</dbReference>
<evidence type="ECO:0000313" key="15">
    <source>
        <dbReference type="Proteomes" id="UP000006437"/>
    </source>
</evidence>
<dbReference type="GO" id="GO:0003700">
    <property type="term" value="F:DNA-binding transcription factor activity"/>
    <property type="evidence" value="ECO:0007669"/>
    <property type="project" value="UniProtKB-UniRule"/>
</dbReference>
<dbReference type="SUPFAM" id="SSF51735">
    <property type="entry name" value="NAD(P)-binding Rossmann-fold domains"/>
    <property type="match status" value="1"/>
</dbReference>
<protein>
    <recommendedName>
        <fullName evidence="7">Redox-sensing transcriptional repressor Rex</fullName>
    </recommendedName>
</protein>
<dbReference type="InterPro" id="IPR022876">
    <property type="entry name" value="Tscrpt_rep_Rex"/>
</dbReference>
<dbReference type="NCBIfam" id="NF003990">
    <property type="entry name" value="PRK05472.1-4"/>
    <property type="match status" value="1"/>
</dbReference>
<dbReference type="EMBL" id="AFZG01000017">
    <property type="protein sequence ID" value="EHL19618.1"/>
    <property type="molecule type" value="Genomic_DNA"/>
</dbReference>
<evidence type="ECO:0000256" key="7">
    <source>
        <dbReference type="HAMAP-Rule" id="MF_01131"/>
    </source>
</evidence>
<evidence type="ECO:0000256" key="2">
    <source>
        <dbReference type="ARBA" id="ARBA00022491"/>
    </source>
</evidence>
<dbReference type="Proteomes" id="UP000006437">
    <property type="component" value="Unassembled WGS sequence"/>
</dbReference>
<keyword evidence="1 7" id="KW-0963">Cytoplasm</keyword>
<reference evidence="12 14" key="4">
    <citation type="submission" date="2012-07" db="EMBL/GenBank/DDBJ databases">
        <authorList>
            <person name="Durkin A.S."/>
            <person name="McCorrison J."/>
            <person name="Torralba M."/>
            <person name="Gillis M."/>
            <person name="Methe B."/>
            <person name="Sutton G."/>
            <person name="Nelson K.E."/>
        </authorList>
    </citation>
    <scope>NUCLEOTIDE SEQUENCE [LARGE SCALE GENOMIC DNA]</scope>
    <source>
        <strain evidence="12 14">OBRC8</strain>
    </source>
</reference>
<dbReference type="NCBIfam" id="NF003995">
    <property type="entry name" value="PRK05472.2-4"/>
    <property type="match status" value="1"/>
</dbReference>
<dbReference type="NCBIfam" id="NF003994">
    <property type="entry name" value="PRK05472.2-3"/>
    <property type="match status" value="1"/>
</dbReference>
<evidence type="ECO:0000313" key="11">
    <source>
        <dbReference type="EMBL" id="EHL19618.1"/>
    </source>
</evidence>
<dbReference type="HOGENOM" id="CLU_061534_1_0_9"/>
<dbReference type="GO" id="GO:0051775">
    <property type="term" value="P:response to redox state"/>
    <property type="evidence" value="ECO:0007669"/>
    <property type="project" value="InterPro"/>
</dbReference>
<keyword evidence="14" id="KW-1185">Reference proteome</keyword>
<evidence type="ECO:0000256" key="5">
    <source>
        <dbReference type="ARBA" id="ARBA00023125"/>
    </source>
</evidence>
<proteinExistence type="inferred from homology"/>
<evidence type="ECO:0000256" key="3">
    <source>
        <dbReference type="ARBA" id="ARBA00023015"/>
    </source>
</evidence>
<evidence type="ECO:0000313" key="16">
    <source>
        <dbReference type="Proteomes" id="UP000017818"/>
    </source>
</evidence>
<dbReference type="InterPro" id="IPR036388">
    <property type="entry name" value="WH-like_DNA-bd_sf"/>
</dbReference>
<dbReference type="Proteomes" id="UP000005244">
    <property type="component" value="Unassembled WGS sequence"/>
</dbReference>
<keyword evidence="3 7" id="KW-0805">Transcription regulation</keyword>
<reference evidence="11 13" key="2">
    <citation type="submission" date="2011-08" db="EMBL/GenBank/DDBJ databases">
        <title>The Genome Sequence of Eubacteriaceae bacterium CM5.</title>
        <authorList>
            <consortium name="The Broad Institute Genome Sequencing Platform"/>
            <person name="Earl A."/>
            <person name="Ward D."/>
            <person name="Feldgarden M."/>
            <person name="Gevers D."/>
            <person name="Sizova M."/>
            <person name="Hazen A."/>
            <person name="Epstein S."/>
            <person name="Young S.K."/>
            <person name="Zeng Q."/>
            <person name="Gargeya S."/>
            <person name="Fitzgerald M."/>
            <person name="Haas B."/>
            <person name="Abouelleil A."/>
            <person name="Alvarado L."/>
            <person name="Arachchi H.M."/>
            <person name="Berlin A."/>
            <person name="Brown A."/>
            <person name="Chapman S.B."/>
            <person name="Chen Z."/>
            <person name="Dunbar C."/>
            <person name="Freedman E."/>
            <person name="Gearin G."/>
            <person name="Gellesch M."/>
            <person name="Goldberg J."/>
            <person name="Griggs A."/>
            <person name="Gujja S."/>
            <person name="Heiman D."/>
            <person name="Howarth C."/>
            <person name="Larson L."/>
            <person name="Lui A."/>
            <person name="MacDonald P.J.P."/>
            <person name="Montmayeur A."/>
            <person name="Murphy C."/>
            <person name="Neiman D."/>
            <person name="Pearson M."/>
            <person name="Priest M."/>
            <person name="Roberts A."/>
            <person name="Saif S."/>
            <person name="Shea T."/>
            <person name="Shenoy N."/>
            <person name="Sisk P."/>
            <person name="Stolte C."/>
            <person name="Sykes S."/>
            <person name="Wortman J."/>
            <person name="Nusbaum C."/>
            <person name="Birren B."/>
        </authorList>
    </citation>
    <scope>NUCLEOTIDE SEQUENCE [LARGE SCALE GENOMIC DNA]</scope>
    <source>
        <strain evidence="11 13">CM5</strain>
    </source>
</reference>
<dbReference type="AlphaFoldDB" id="G9WYH1"/>
<dbReference type="Pfam" id="PF06971">
    <property type="entry name" value="Put_DNA-bind_N"/>
    <property type="match status" value="1"/>
</dbReference>
<keyword evidence="4 7" id="KW-0520">NAD</keyword>
<dbReference type="PANTHER" id="PTHR35786:SF1">
    <property type="entry name" value="REDOX-SENSING TRANSCRIPTIONAL REPRESSOR REX 1"/>
    <property type="match status" value="1"/>
</dbReference>
<comment type="subcellular location">
    <subcellularLocation>
        <location evidence="7">Cytoplasm</location>
    </subcellularLocation>
</comment>
<evidence type="ECO:0000313" key="12">
    <source>
        <dbReference type="EMBL" id="EJU24121.1"/>
    </source>
</evidence>
<evidence type="ECO:0000313" key="10">
    <source>
        <dbReference type="EMBL" id="EHL18579.1"/>
    </source>
</evidence>
<dbReference type="NCBIfam" id="NF003996">
    <property type="entry name" value="PRK05472.2-5"/>
    <property type="match status" value="1"/>
</dbReference>
<evidence type="ECO:0000256" key="1">
    <source>
        <dbReference type="ARBA" id="ARBA00022490"/>
    </source>
</evidence>
<dbReference type="OrthoDB" id="9784760at2"/>
<dbReference type="SUPFAM" id="SSF46785">
    <property type="entry name" value="Winged helix' DNA-binding domain"/>
    <property type="match status" value="1"/>
</dbReference>
<accession>J4WFW7</accession>
<dbReference type="GO" id="GO:0045892">
    <property type="term" value="P:negative regulation of DNA-templated transcription"/>
    <property type="evidence" value="ECO:0007669"/>
    <property type="project" value="InterPro"/>
</dbReference>
<dbReference type="STRING" id="796937.HMPREF9630_00304"/>
<dbReference type="GO" id="GO:0003677">
    <property type="term" value="F:DNA binding"/>
    <property type="evidence" value="ECO:0007669"/>
    <property type="project" value="UniProtKB-UniRule"/>
</dbReference>
<gene>
    <name evidence="7" type="primary">rex</name>
    <name evidence="12" type="ORF">HMPREF1143_1420</name>
    <name evidence="11" type="ORF">HMPREF9628_01430</name>
    <name evidence="9" type="ORF">HMPREF9629_01222</name>
    <name evidence="10" type="ORF">HMPREF9630_00304</name>
</gene>
<dbReference type="Proteomes" id="UP000003379">
    <property type="component" value="Unassembled WGS sequence"/>
</dbReference>
<dbReference type="SMART" id="SM00881">
    <property type="entry name" value="CoA_binding"/>
    <property type="match status" value="1"/>
</dbReference>
<accession>G9WYH1</accession>
<dbReference type="InterPro" id="IPR009718">
    <property type="entry name" value="Rex_DNA-bd_C_dom"/>
</dbReference>
<evidence type="ECO:0000256" key="4">
    <source>
        <dbReference type="ARBA" id="ARBA00023027"/>
    </source>
</evidence>
<feature type="binding site" evidence="7">
    <location>
        <begin position="90"/>
        <end position="95"/>
    </location>
    <ligand>
        <name>NAD(+)</name>
        <dbReference type="ChEBI" id="CHEBI:57540"/>
    </ligand>
</feature>
<dbReference type="Pfam" id="PF02629">
    <property type="entry name" value="CoA_binding"/>
    <property type="match status" value="1"/>
</dbReference>
<accession>V9HVU0</accession>
<dbReference type="Gene3D" id="3.40.50.720">
    <property type="entry name" value="NAD(P)-binding Rossmann-like Domain"/>
    <property type="match status" value="1"/>
</dbReference>
<keyword evidence="6 7" id="KW-0804">Transcription</keyword>
<dbReference type="InterPro" id="IPR003781">
    <property type="entry name" value="CoA-bd"/>
</dbReference>
<dbReference type="Gene3D" id="1.10.10.10">
    <property type="entry name" value="Winged helix-like DNA-binding domain superfamily/Winged helix DNA-binding domain"/>
    <property type="match status" value="1"/>
</dbReference>
<comment type="caution">
    <text evidence="9">The sequence shown here is derived from an EMBL/GenBank/DDBJ whole genome shotgun (WGS) entry which is preliminary data.</text>
</comment>
<evidence type="ECO:0000313" key="9">
    <source>
        <dbReference type="EMBL" id="EHL16382.1"/>
    </source>
</evidence>
<evidence type="ECO:0000313" key="13">
    <source>
        <dbReference type="Proteomes" id="UP000003379"/>
    </source>
</evidence>
<dbReference type="PANTHER" id="PTHR35786">
    <property type="entry name" value="REDOX-SENSING TRANSCRIPTIONAL REPRESSOR REX"/>
    <property type="match status" value="1"/>
</dbReference>